<keyword evidence="2" id="KW-0732">Signal</keyword>
<feature type="signal peptide" evidence="2">
    <location>
        <begin position="1"/>
        <end position="22"/>
    </location>
</feature>
<dbReference type="PANTHER" id="PTHR35204:SF1">
    <property type="entry name" value="ENTEROTOXIN"/>
    <property type="match status" value="1"/>
</dbReference>
<dbReference type="PANTHER" id="PTHR35204">
    <property type="entry name" value="YALI0A21131P"/>
    <property type="match status" value="1"/>
</dbReference>
<name>A0ABP0B1K2_9PEZI</name>
<dbReference type="Proteomes" id="UP001642406">
    <property type="component" value="Unassembled WGS sequence"/>
</dbReference>
<proteinExistence type="predicted"/>
<dbReference type="EMBL" id="CAWUHC010000009">
    <property type="protein sequence ID" value="CAK7213209.1"/>
    <property type="molecule type" value="Genomic_DNA"/>
</dbReference>
<feature type="region of interest" description="Disordered" evidence="1">
    <location>
        <begin position="125"/>
        <end position="147"/>
    </location>
</feature>
<keyword evidence="4" id="KW-1185">Reference proteome</keyword>
<accession>A0ABP0B1K2</accession>
<feature type="compositionally biased region" description="Acidic residues" evidence="1">
    <location>
        <begin position="177"/>
        <end position="192"/>
    </location>
</feature>
<evidence type="ECO:0000313" key="3">
    <source>
        <dbReference type="EMBL" id="CAK7213209.1"/>
    </source>
</evidence>
<evidence type="ECO:0000313" key="4">
    <source>
        <dbReference type="Proteomes" id="UP001642406"/>
    </source>
</evidence>
<evidence type="ECO:0000256" key="2">
    <source>
        <dbReference type="SAM" id="SignalP"/>
    </source>
</evidence>
<sequence>MAPLSAVLQSCCIALLTCVATASSVPQHASSSDDTVIQPPPPPLAHSEAAIRRNAFSIFNAVHSAMRQWGSSLNHNGMSLMLATVPEGQLFYHGGPEAGRPPGIDGSGFDWLAFELEHAQMFARARGGAPPPHRGDPDDDDSGDTNAWEWDITNAHYERRAHIWTLDDEHDQKTFENDDNDEDDGGDDDDDNGEPKKPRRPVYHYGPRFGPPARGYFHTYRANRPLNLLYIDGMAAGKTGYGCLDSQDLLLLDWDRNDQKHHKGDGWGGEIDRAGGLCDLAKEWAWDDGEGGRIDGFIRTEAGFEIIYCDFSADGGLDVVSIQPTPFANQTGGLPDFVETEFLRGVAQRYHGFPTGRIHMDWSSMVSAFFYDVNLTNPDASRPELPRLSNTTRSERRGIRSRLQEVVAARACFAPNHGKAVVDWQGIVDLVVTRFSRRFGQLMRDKSVSIADLAKRMLPTLIYSYINYEDPEEQRSVQLQRCTEHYLAGSLTLKSKWTPEDKSIYLAIETVTNTICKSLFDIHAVVYNGMANDDEDNNSSEGTVEEEDKLKDTQVLQIVQELMGKLQWTTWRECDPCQHPDEMCLVAMFPWGDDEDHFHPRCKVVNGLGSGNNYWRNGMGRQSN</sequence>
<comment type="caution">
    <text evidence="3">The sequence shown here is derived from an EMBL/GenBank/DDBJ whole genome shotgun (WGS) entry which is preliminary data.</text>
</comment>
<protein>
    <submittedName>
        <fullName evidence="3">Uncharacterized protein</fullName>
    </submittedName>
</protein>
<reference evidence="3 4" key="1">
    <citation type="submission" date="2024-01" db="EMBL/GenBank/DDBJ databases">
        <authorList>
            <person name="Allen C."/>
            <person name="Tagirdzhanova G."/>
        </authorList>
    </citation>
    <scope>NUCLEOTIDE SEQUENCE [LARGE SCALE GENOMIC DNA]</scope>
</reference>
<feature type="chain" id="PRO_5046573941" evidence="2">
    <location>
        <begin position="23"/>
        <end position="624"/>
    </location>
</feature>
<feature type="region of interest" description="Disordered" evidence="1">
    <location>
        <begin position="171"/>
        <end position="207"/>
    </location>
</feature>
<organism evidence="3 4">
    <name type="scientific">Sporothrix bragantina</name>
    <dbReference type="NCBI Taxonomy" id="671064"/>
    <lineage>
        <taxon>Eukaryota</taxon>
        <taxon>Fungi</taxon>
        <taxon>Dikarya</taxon>
        <taxon>Ascomycota</taxon>
        <taxon>Pezizomycotina</taxon>
        <taxon>Sordariomycetes</taxon>
        <taxon>Sordariomycetidae</taxon>
        <taxon>Ophiostomatales</taxon>
        <taxon>Ophiostomataceae</taxon>
        <taxon>Sporothrix</taxon>
    </lineage>
</organism>
<gene>
    <name evidence="3" type="ORF">SBRCBS47491_001724</name>
</gene>
<evidence type="ECO:0000256" key="1">
    <source>
        <dbReference type="SAM" id="MobiDB-lite"/>
    </source>
</evidence>
<dbReference type="InterPro" id="IPR038921">
    <property type="entry name" value="YOR389W-like"/>
</dbReference>